<name>A0A2Z6NKK1_TRISU</name>
<feature type="region of interest" description="Disordered" evidence="2">
    <location>
        <begin position="269"/>
        <end position="317"/>
    </location>
</feature>
<accession>A0A2Z6NKK1</accession>
<protein>
    <recommendedName>
        <fullName evidence="3">Retrotransposon gag domain-containing protein</fullName>
    </recommendedName>
</protein>
<keyword evidence="5" id="KW-1185">Reference proteome</keyword>
<dbReference type="OrthoDB" id="1106951at2759"/>
<feature type="region of interest" description="Disordered" evidence="2">
    <location>
        <begin position="719"/>
        <end position="738"/>
    </location>
</feature>
<dbReference type="EMBL" id="DF974088">
    <property type="protein sequence ID" value="GAU44934.1"/>
    <property type="molecule type" value="Genomic_DNA"/>
</dbReference>
<feature type="region of interest" description="Disordered" evidence="2">
    <location>
        <begin position="431"/>
        <end position="457"/>
    </location>
</feature>
<evidence type="ECO:0000259" key="3">
    <source>
        <dbReference type="Pfam" id="PF03732"/>
    </source>
</evidence>
<dbReference type="AlphaFoldDB" id="A0A2Z6NKK1"/>
<feature type="compositionally biased region" description="Basic residues" evidence="2">
    <location>
        <begin position="794"/>
        <end position="805"/>
    </location>
</feature>
<reference evidence="5" key="1">
    <citation type="journal article" date="2017" name="Front. Plant Sci.">
        <title>Climate Clever Clovers: New Paradigm to Reduce the Environmental Footprint of Ruminants by Breeding Low Methanogenic Forages Utilizing Haplotype Variation.</title>
        <authorList>
            <person name="Kaur P."/>
            <person name="Appels R."/>
            <person name="Bayer P.E."/>
            <person name="Keeble-Gagnere G."/>
            <person name="Wang J."/>
            <person name="Hirakawa H."/>
            <person name="Shirasawa K."/>
            <person name="Vercoe P."/>
            <person name="Stefanova K."/>
            <person name="Durmic Z."/>
            <person name="Nichols P."/>
            <person name="Revell C."/>
            <person name="Isobe S.N."/>
            <person name="Edwards D."/>
            <person name="Erskine W."/>
        </authorList>
    </citation>
    <scope>NUCLEOTIDE SEQUENCE [LARGE SCALE GENOMIC DNA]</scope>
    <source>
        <strain evidence="5">cv. Daliak</strain>
    </source>
</reference>
<feature type="coiled-coil region" evidence="1">
    <location>
        <begin position="358"/>
        <end position="399"/>
    </location>
</feature>
<proteinExistence type="predicted"/>
<dbReference type="Gene3D" id="2.40.70.10">
    <property type="entry name" value="Acid Proteases"/>
    <property type="match status" value="1"/>
</dbReference>
<evidence type="ECO:0000256" key="2">
    <source>
        <dbReference type="SAM" id="MobiDB-lite"/>
    </source>
</evidence>
<evidence type="ECO:0000313" key="5">
    <source>
        <dbReference type="Proteomes" id="UP000242715"/>
    </source>
</evidence>
<evidence type="ECO:0000313" key="4">
    <source>
        <dbReference type="EMBL" id="GAU44934.1"/>
    </source>
</evidence>
<gene>
    <name evidence="4" type="ORF">TSUD_400620</name>
</gene>
<dbReference type="Proteomes" id="UP000242715">
    <property type="component" value="Unassembled WGS sequence"/>
</dbReference>
<dbReference type="PANTHER" id="PTHR33223">
    <property type="entry name" value="CCHC-TYPE DOMAIN-CONTAINING PROTEIN"/>
    <property type="match status" value="1"/>
</dbReference>
<dbReference type="InterPro" id="IPR005162">
    <property type="entry name" value="Retrotrans_gag_dom"/>
</dbReference>
<dbReference type="Pfam" id="PF03732">
    <property type="entry name" value="Retrotrans_gag"/>
    <property type="match status" value="1"/>
</dbReference>
<feature type="compositionally biased region" description="Low complexity" evidence="2">
    <location>
        <begin position="286"/>
        <end position="303"/>
    </location>
</feature>
<sequence length="834" mass="94073">MAELPLNRPLRSYAIPLQEEPHNSIAAPAIEANNFELKPSLLSIVQQNQFSGNPTDDPNLHLSIFLQYADTVKANGVSPEAIRLRLFPFSLRDRARAWLQSLPPNSVTTWNELKKVFLARYFPPSKIAMLRTQIMGFKQKDTESLFEAWERYKDMIKQCPQHGLPEWLIIHTFYNGLLYNTRLTIDAAAGGTLMDKDFNEAHQLIDNMAQNHYQWRSERTVVEKSQTKGGMHEISNLDHVYTQTCELCGAQGHTITECQVLTGISSDQANHTQGNPYSNNYNQGVNSHPYPSYNNNNAYSEPSQTPSSAPPGYQNTAYPAPNVPRKSNLEIMMESFIAAQTQANKDVLNQNIHTSEQIKNLLNQNIQANERIEQLTSQVEFLITQNRMLETQIAQVEEHQASTSAPACTFPSQPQPNPRGHVNAVILRSGTQYDGPVDPRTENPATQPNSDKPAKKGSILENVPVRIGQFYIPTDFIVMDIREDSNTPILLGRPFLATAGAIIDVKKGKLTFEVGDEKVEFILTQLMKAPTIDDNCYMLDVIEECRKEIEKDQTKYSEIRITPNPPTHKDSDDDLTKYLEITSDHTPCSVKPTLELKTLPGFQKGAPAAPKITTNSNKEFTNQNIHPNELIAQLVSKVDFLTKNMEAITSPAGTFPDQSPPNPKGHVNAIMLQSGTEFKNPVATKVRGQYLEKSIKTIPTVLEDRQASKVKEAVKNNQEKTYVPPPPYKPPIPYSQRSERSKIGGQFEKKSSCFRLDIVERNVDHTPSKRAPPDILQAHPESNIFHDNKPLSVSKKKKKKGKRKTPMKWFDMFKWRPNDVGHKFKNVSMEEAPY</sequence>
<dbReference type="InterPro" id="IPR021109">
    <property type="entry name" value="Peptidase_aspartic_dom_sf"/>
</dbReference>
<feature type="domain" description="Retrotransposon gag" evidence="3">
    <location>
        <begin position="85"/>
        <end position="177"/>
    </location>
</feature>
<keyword evidence="1" id="KW-0175">Coiled coil</keyword>
<evidence type="ECO:0000256" key="1">
    <source>
        <dbReference type="SAM" id="Coils"/>
    </source>
</evidence>
<feature type="compositionally biased region" description="Pro residues" evidence="2">
    <location>
        <begin position="723"/>
        <end position="733"/>
    </location>
</feature>
<feature type="compositionally biased region" description="Polar residues" evidence="2">
    <location>
        <begin position="269"/>
        <end position="285"/>
    </location>
</feature>
<organism evidence="4 5">
    <name type="scientific">Trifolium subterraneum</name>
    <name type="common">Subterranean clover</name>
    <dbReference type="NCBI Taxonomy" id="3900"/>
    <lineage>
        <taxon>Eukaryota</taxon>
        <taxon>Viridiplantae</taxon>
        <taxon>Streptophyta</taxon>
        <taxon>Embryophyta</taxon>
        <taxon>Tracheophyta</taxon>
        <taxon>Spermatophyta</taxon>
        <taxon>Magnoliopsida</taxon>
        <taxon>eudicotyledons</taxon>
        <taxon>Gunneridae</taxon>
        <taxon>Pentapetalae</taxon>
        <taxon>rosids</taxon>
        <taxon>fabids</taxon>
        <taxon>Fabales</taxon>
        <taxon>Fabaceae</taxon>
        <taxon>Papilionoideae</taxon>
        <taxon>50 kb inversion clade</taxon>
        <taxon>NPAAA clade</taxon>
        <taxon>Hologalegina</taxon>
        <taxon>IRL clade</taxon>
        <taxon>Trifolieae</taxon>
        <taxon>Trifolium</taxon>
    </lineage>
</organism>
<feature type="region of interest" description="Disordered" evidence="2">
    <location>
        <begin position="765"/>
        <end position="805"/>
    </location>
</feature>
<dbReference type="PANTHER" id="PTHR33223:SF11">
    <property type="entry name" value="ELEMENT PROTEIN, PUTATIVE-RELATED"/>
    <property type="match status" value="1"/>
</dbReference>